<reference evidence="2 3" key="1">
    <citation type="submission" date="2019-07" db="EMBL/GenBank/DDBJ databases">
        <title>Full genome sequence of Sphingomonas sp. 4R-6-7(HKS19).</title>
        <authorList>
            <person name="Im W.-T."/>
        </authorList>
    </citation>
    <scope>NUCLEOTIDE SEQUENCE [LARGE SCALE GENOMIC DNA]</scope>
    <source>
        <strain evidence="2 3">HKS19</strain>
    </source>
</reference>
<keyword evidence="1" id="KW-1133">Transmembrane helix</keyword>
<keyword evidence="1" id="KW-0472">Membrane</keyword>
<sequence>MLIYRILFGIVAVTAAIILFFFVWGLSDGTASADNMAIWLVFAGAPCAALLAAYHLAAANSRVAASVILALVAVPATLTGLFFLMLIVLAPDWR</sequence>
<proteinExistence type="predicted"/>
<feature type="transmembrane region" description="Helical" evidence="1">
    <location>
        <begin position="6"/>
        <end position="26"/>
    </location>
</feature>
<dbReference type="OrthoDB" id="961164at2"/>
<dbReference type="AlphaFoldDB" id="A0A5B8LEV7"/>
<protein>
    <recommendedName>
        <fullName evidence="4">Osmoprotectant transporter permease</fullName>
    </recommendedName>
</protein>
<evidence type="ECO:0000256" key="1">
    <source>
        <dbReference type="SAM" id="Phobius"/>
    </source>
</evidence>
<keyword evidence="3" id="KW-1185">Reference proteome</keyword>
<gene>
    <name evidence="2" type="ORF">FPZ24_01150</name>
</gene>
<name>A0A5B8LEV7_9SPHN</name>
<evidence type="ECO:0008006" key="4">
    <source>
        <dbReference type="Google" id="ProtNLM"/>
    </source>
</evidence>
<dbReference type="RefSeq" id="WP_146569336.1">
    <property type="nucleotide sequence ID" value="NZ_CP042306.1"/>
</dbReference>
<evidence type="ECO:0000313" key="3">
    <source>
        <dbReference type="Proteomes" id="UP000315673"/>
    </source>
</evidence>
<feature type="transmembrane region" description="Helical" evidence="1">
    <location>
        <begin position="38"/>
        <end position="57"/>
    </location>
</feature>
<dbReference type="KEGG" id="spai:FPZ24_01150"/>
<organism evidence="2 3">
    <name type="scientific">Sphingomonas panacisoli</name>
    <dbReference type="NCBI Taxonomy" id="1813879"/>
    <lineage>
        <taxon>Bacteria</taxon>
        <taxon>Pseudomonadati</taxon>
        <taxon>Pseudomonadota</taxon>
        <taxon>Alphaproteobacteria</taxon>
        <taxon>Sphingomonadales</taxon>
        <taxon>Sphingomonadaceae</taxon>
        <taxon>Sphingomonas</taxon>
    </lineage>
</organism>
<dbReference type="Proteomes" id="UP000315673">
    <property type="component" value="Chromosome"/>
</dbReference>
<feature type="transmembrane region" description="Helical" evidence="1">
    <location>
        <begin position="63"/>
        <end position="90"/>
    </location>
</feature>
<evidence type="ECO:0000313" key="2">
    <source>
        <dbReference type="EMBL" id="QDZ06252.1"/>
    </source>
</evidence>
<accession>A0A5B8LEV7</accession>
<keyword evidence="1" id="KW-0812">Transmembrane</keyword>
<dbReference type="EMBL" id="CP042306">
    <property type="protein sequence ID" value="QDZ06252.1"/>
    <property type="molecule type" value="Genomic_DNA"/>
</dbReference>